<evidence type="ECO:0000313" key="6">
    <source>
        <dbReference type="Proteomes" id="UP000007115"/>
    </source>
</evidence>
<dbReference type="HOGENOM" id="CLU_002220_2_1_1"/>
<evidence type="ECO:0000313" key="5">
    <source>
        <dbReference type="EMBL" id="EHK17809.1"/>
    </source>
</evidence>
<evidence type="ECO:0000256" key="2">
    <source>
        <dbReference type="ARBA" id="ARBA00022553"/>
    </source>
</evidence>
<accession>G9N6M5</accession>
<dbReference type="SUPFAM" id="SSF51735">
    <property type="entry name" value="NAD(P)-binding Rossmann-fold domains"/>
    <property type="match status" value="1"/>
</dbReference>
<name>G9N6M5_HYPVG</name>
<evidence type="ECO:0000256" key="3">
    <source>
        <dbReference type="ARBA" id="ARBA00022857"/>
    </source>
</evidence>
<dbReference type="PROSITE" id="PS50075">
    <property type="entry name" value="CARRIER"/>
    <property type="match status" value="1"/>
</dbReference>
<evidence type="ECO:0000256" key="1">
    <source>
        <dbReference type="ARBA" id="ARBA00022450"/>
    </source>
</evidence>
<gene>
    <name evidence="5" type="ORF">TRIVIDRAFT_194923</name>
</gene>
<dbReference type="InterPro" id="IPR042099">
    <property type="entry name" value="ANL_N_sf"/>
</dbReference>
<dbReference type="Pfam" id="PF00550">
    <property type="entry name" value="PP-binding"/>
    <property type="match status" value="1"/>
</dbReference>
<keyword evidence="3" id="KW-0521">NADP</keyword>
<proteinExistence type="predicted"/>
<dbReference type="InterPro" id="IPR051414">
    <property type="entry name" value="Adenylate-forming_Reductase"/>
</dbReference>
<dbReference type="Gene3D" id="1.10.1200.10">
    <property type="entry name" value="ACP-like"/>
    <property type="match status" value="1"/>
</dbReference>
<dbReference type="PROSITE" id="PS00455">
    <property type="entry name" value="AMP_BINDING"/>
    <property type="match status" value="1"/>
</dbReference>
<dbReference type="Proteomes" id="UP000007115">
    <property type="component" value="Unassembled WGS sequence"/>
</dbReference>
<evidence type="ECO:0000259" key="4">
    <source>
        <dbReference type="PROSITE" id="PS50075"/>
    </source>
</evidence>
<dbReference type="Gene3D" id="3.30.300.30">
    <property type="match status" value="1"/>
</dbReference>
<keyword evidence="2" id="KW-0597">Phosphoprotein</keyword>
<dbReference type="Gene3D" id="3.40.50.12780">
    <property type="entry name" value="N-terminal domain of ligase-like"/>
    <property type="match status" value="1"/>
</dbReference>
<keyword evidence="6" id="KW-1185">Reference proteome</keyword>
<dbReference type="PANTHER" id="PTHR43439:SF2">
    <property type="entry name" value="ENZYME, PUTATIVE (JCVI)-RELATED"/>
    <property type="match status" value="1"/>
</dbReference>
<dbReference type="SMART" id="SM00823">
    <property type="entry name" value="PKS_PP"/>
    <property type="match status" value="1"/>
</dbReference>
<dbReference type="OrthoDB" id="329835at2759"/>
<dbReference type="eggNOG" id="KOG1176">
    <property type="taxonomic scope" value="Eukaryota"/>
</dbReference>
<dbReference type="InterPro" id="IPR000873">
    <property type="entry name" value="AMP-dep_synth/lig_dom"/>
</dbReference>
<dbReference type="InterPro" id="IPR006162">
    <property type="entry name" value="Ppantetheine_attach_site"/>
</dbReference>
<dbReference type="InterPro" id="IPR013120">
    <property type="entry name" value="FAR_NAD-bd"/>
</dbReference>
<dbReference type="SUPFAM" id="SSF47336">
    <property type="entry name" value="ACP-like"/>
    <property type="match status" value="1"/>
</dbReference>
<dbReference type="VEuPathDB" id="FungiDB:TRIVIDRAFT_194923"/>
<dbReference type="InterPro" id="IPR020845">
    <property type="entry name" value="AMP-binding_CS"/>
</dbReference>
<dbReference type="InterPro" id="IPR036736">
    <property type="entry name" value="ACP-like_sf"/>
</dbReference>
<dbReference type="InterPro" id="IPR036291">
    <property type="entry name" value="NAD(P)-bd_dom_sf"/>
</dbReference>
<organism evidence="5 6">
    <name type="scientific">Hypocrea virens (strain Gv29-8 / FGSC 10586)</name>
    <name type="common">Gliocladium virens</name>
    <name type="synonym">Trichoderma virens</name>
    <dbReference type="NCBI Taxonomy" id="413071"/>
    <lineage>
        <taxon>Eukaryota</taxon>
        <taxon>Fungi</taxon>
        <taxon>Dikarya</taxon>
        <taxon>Ascomycota</taxon>
        <taxon>Pezizomycotina</taxon>
        <taxon>Sordariomycetes</taxon>
        <taxon>Hypocreomycetidae</taxon>
        <taxon>Hypocreales</taxon>
        <taxon>Hypocreaceae</taxon>
        <taxon>Trichoderma</taxon>
    </lineage>
</organism>
<reference evidence="5 6" key="1">
    <citation type="journal article" date="2011" name="Genome Biol.">
        <title>Comparative genome sequence analysis underscores mycoparasitism as the ancestral life style of Trichoderma.</title>
        <authorList>
            <person name="Kubicek C.P."/>
            <person name="Herrera-Estrella A."/>
            <person name="Seidl-Seiboth V."/>
            <person name="Martinez D.A."/>
            <person name="Druzhinina I.S."/>
            <person name="Thon M."/>
            <person name="Zeilinger S."/>
            <person name="Casas-Flores S."/>
            <person name="Horwitz B.A."/>
            <person name="Mukherjee P.K."/>
            <person name="Mukherjee M."/>
            <person name="Kredics L."/>
            <person name="Alcaraz L.D."/>
            <person name="Aerts A."/>
            <person name="Antal Z."/>
            <person name="Atanasova L."/>
            <person name="Cervantes-Badillo M.G."/>
            <person name="Challacombe J."/>
            <person name="Chertkov O."/>
            <person name="McCluskey K."/>
            <person name="Coulpier F."/>
            <person name="Deshpande N."/>
            <person name="von Doehren H."/>
            <person name="Ebbole D.J."/>
            <person name="Esquivel-Naranjo E.U."/>
            <person name="Fekete E."/>
            <person name="Flipphi M."/>
            <person name="Glaser F."/>
            <person name="Gomez-Rodriguez E.Y."/>
            <person name="Gruber S."/>
            <person name="Han C."/>
            <person name="Henrissat B."/>
            <person name="Hermosa R."/>
            <person name="Hernandez-Onate M."/>
            <person name="Karaffa L."/>
            <person name="Kosti I."/>
            <person name="Le Crom S."/>
            <person name="Lindquist E."/>
            <person name="Lucas S."/>
            <person name="Luebeck M."/>
            <person name="Luebeck P.S."/>
            <person name="Margeot A."/>
            <person name="Metz B."/>
            <person name="Misra M."/>
            <person name="Nevalainen H."/>
            <person name="Omann M."/>
            <person name="Packer N."/>
            <person name="Perrone G."/>
            <person name="Uresti-Rivera E.E."/>
            <person name="Salamov A."/>
            <person name="Schmoll M."/>
            <person name="Seiboth B."/>
            <person name="Shapiro H."/>
            <person name="Sukno S."/>
            <person name="Tamayo-Ramos J.A."/>
            <person name="Tisch D."/>
            <person name="Wiest A."/>
            <person name="Wilkinson H.H."/>
            <person name="Zhang M."/>
            <person name="Coutinho P.M."/>
            <person name="Kenerley C.M."/>
            <person name="Monte E."/>
            <person name="Baker S.E."/>
            <person name="Grigoriev I.V."/>
        </authorList>
    </citation>
    <scope>NUCLEOTIDE SEQUENCE [LARGE SCALE GENOMIC DNA]</scope>
    <source>
        <strain evidence="6">Gv29-8 / FGSC 10586</strain>
    </source>
</reference>
<dbReference type="STRING" id="413071.G9N6M5"/>
<dbReference type="SUPFAM" id="SSF56801">
    <property type="entry name" value="Acetyl-CoA synthetase-like"/>
    <property type="match status" value="1"/>
</dbReference>
<dbReference type="Pfam" id="PF23562">
    <property type="entry name" value="AMP-binding_C_3"/>
    <property type="match status" value="1"/>
</dbReference>
<dbReference type="InterPro" id="IPR045851">
    <property type="entry name" value="AMP-bd_C_sf"/>
</dbReference>
<dbReference type="InterPro" id="IPR009081">
    <property type="entry name" value="PP-bd_ACP"/>
</dbReference>
<dbReference type="OMA" id="WHYLIPR"/>
<dbReference type="RefSeq" id="XP_013952002.1">
    <property type="nucleotide sequence ID" value="XM_014096527.1"/>
</dbReference>
<comment type="caution">
    <text evidence="5">The sequence shown here is derived from an EMBL/GenBank/DDBJ whole genome shotgun (WGS) entry which is preliminary data.</text>
</comment>
<dbReference type="EMBL" id="ABDF02000088">
    <property type="protein sequence ID" value="EHK17809.1"/>
    <property type="molecule type" value="Genomic_DNA"/>
</dbReference>
<dbReference type="GeneID" id="25789859"/>
<sequence length="1039" mass="115661">MSLTSQKIFRRPKFSPVPPKNYADSDDEAISTLSDLIRFNSENNAEHIFCIQAQSEKVDSSLSGDVTYRGVKITFAQLDRAIQQCVLWLSDGYSQTFSESGAPIALYVESDVGLLIYLSALQILDIPLLLISARLSPDSVAHLLEKTGSKNVLVSKRTRNLLVGQLDDCFNMINVMPYTMFLDLGTRDCSADDNYKKLFTQRKSHESERSLILHSSGTTGFPKPIYLTKRYLLQYASCHEFPGHEVIDWVNLSTLPLYHGFGFLAPCLSLSVGMTCGFPPSSIISAGRSTLDLLNAFSCRSLMTVPSIVGDLMTQDGVFERLASLEFLAVGGGAMSPDQGLRLKEQNVNLLNHYGVTEIGAIAPIFRPGPDYNWRYLRLRSDLGLELHSIPSSSHFKLVGYPIGWGERFEVQDELEKNPDTVGDYLEVRILGRTDDVIVLKTGEKITPQQLERELMASPVIKTAICIGEGQFEVVVLVEPASYPLDEAEFIDQVWDLVSSKNTSLDRHAKVSSKKAIIVKPVGKMIPRTDKGSVSRRQVRDVFSDEIQAAYAAIEIDLPIQNLDWADLESSIRALVKGIFKDFDSSSDEDFFEAGMDSLQAVRLARQLNVSLQQSTTLQVARSEVSAELVYRHPTISALVEYVKAQRNNFNGEMETSTSEDNTARVKALSERFTANLYCEEDVGYPKTTKRVVLLTGATGNLGSHMLSQLVQNTSVSKVICLYRQTKDDNLLNRIRLSVSACGLLLDESCWAKVELVEAAEFIRGIGPIQDPVERDPNDGVSNGNDGFNLFTRLAQDVTHLVHLAWPIDFQRTLESFIPHIKMVEALINLARAAHTSQRARRQPPARLLFASSIAVVRNYGKEFPASSSSIIVPEEEMQTPETVAPMGYAEAKWVCERLLGHVGRHLSDEIEPVIVRIGQLGGPEASPGIWKTSEHIPALLKASHLVEAMPQLEGASPDRKMPYQEWLRKVSSLGVFDSLVDFFTNDFQDLALGKIQLDTKKAIHCSKTLHESRGVDDDLLIEYIRRWEKQGMFTKAAQ</sequence>
<dbReference type="PROSITE" id="PS00012">
    <property type="entry name" value="PHOSPHOPANTETHEINE"/>
    <property type="match status" value="1"/>
</dbReference>
<dbReference type="GO" id="GO:0031177">
    <property type="term" value="F:phosphopantetheine binding"/>
    <property type="evidence" value="ECO:0007669"/>
    <property type="project" value="InterPro"/>
</dbReference>
<dbReference type="Pfam" id="PF00501">
    <property type="entry name" value="AMP-binding"/>
    <property type="match status" value="1"/>
</dbReference>
<dbReference type="InParanoid" id="G9N6M5"/>
<dbReference type="PANTHER" id="PTHR43439">
    <property type="entry name" value="PHENYLACETATE-COENZYME A LIGASE"/>
    <property type="match status" value="1"/>
</dbReference>
<dbReference type="InterPro" id="IPR020806">
    <property type="entry name" value="PKS_PP-bd"/>
</dbReference>
<keyword evidence="1" id="KW-0596">Phosphopantetheine</keyword>
<dbReference type="AlphaFoldDB" id="G9N6M5"/>
<protein>
    <recommendedName>
        <fullName evidence="4">Carrier domain-containing protein</fullName>
    </recommendedName>
</protein>
<feature type="domain" description="Carrier" evidence="4">
    <location>
        <begin position="563"/>
        <end position="647"/>
    </location>
</feature>
<dbReference type="Pfam" id="PF07993">
    <property type="entry name" value="NAD_binding_4"/>
    <property type="match status" value="2"/>
</dbReference>
<dbReference type="Gene3D" id="3.40.50.720">
    <property type="entry name" value="NAD(P)-binding Rossmann-like Domain"/>
    <property type="match status" value="1"/>
</dbReference>